<gene>
    <name evidence="1" type="ORF">SDC9_145001</name>
</gene>
<protein>
    <submittedName>
        <fullName evidence="1">Uncharacterized protein</fullName>
    </submittedName>
</protein>
<accession>A0A645E8R2</accession>
<proteinExistence type="predicted"/>
<dbReference type="AlphaFoldDB" id="A0A645E8R2"/>
<reference evidence="1" key="1">
    <citation type="submission" date="2019-08" db="EMBL/GenBank/DDBJ databases">
        <authorList>
            <person name="Kucharzyk K."/>
            <person name="Murdoch R.W."/>
            <person name="Higgins S."/>
            <person name="Loffler F."/>
        </authorList>
    </citation>
    <scope>NUCLEOTIDE SEQUENCE</scope>
</reference>
<name>A0A645E8R2_9ZZZZ</name>
<evidence type="ECO:0000313" key="1">
    <source>
        <dbReference type="EMBL" id="MPM97821.1"/>
    </source>
</evidence>
<sequence length="81" mass="9064">MMTALAAVVSLLAVMNAIDVSESAMPPMSVLLFRRILKLRRYRHIIIYARKPRRPTIAIALNGINLMQTPPMLHNVAAIAR</sequence>
<organism evidence="1">
    <name type="scientific">bioreactor metagenome</name>
    <dbReference type="NCBI Taxonomy" id="1076179"/>
    <lineage>
        <taxon>unclassified sequences</taxon>
        <taxon>metagenomes</taxon>
        <taxon>ecological metagenomes</taxon>
    </lineage>
</organism>
<dbReference type="EMBL" id="VSSQ01044038">
    <property type="protein sequence ID" value="MPM97821.1"/>
    <property type="molecule type" value="Genomic_DNA"/>
</dbReference>
<comment type="caution">
    <text evidence="1">The sequence shown here is derived from an EMBL/GenBank/DDBJ whole genome shotgun (WGS) entry which is preliminary data.</text>
</comment>